<feature type="region of interest" description="Disordered" evidence="5">
    <location>
        <begin position="1"/>
        <end position="171"/>
    </location>
</feature>
<evidence type="ECO:0000313" key="7">
    <source>
        <dbReference type="EMBL" id="ACJ24851.1"/>
    </source>
</evidence>
<comment type="similarity">
    <text evidence="1">Belongs to the sigma-70 factor family. ECF subfamily.</text>
</comment>
<protein>
    <submittedName>
        <fullName evidence="7">Putative ECF-family RNA polymerase sigma factor</fullName>
    </submittedName>
</protein>
<evidence type="ECO:0000256" key="2">
    <source>
        <dbReference type="ARBA" id="ARBA00023015"/>
    </source>
</evidence>
<dbReference type="AlphaFoldDB" id="B7TWK0"/>
<dbReference type="GO" id="GO:0016987">
    <property type="term" value="F:sigma factor activity"/>
    <property type="evidence" value="ECO:0007669"/>
    <property type="project" value="UniProtKB-KW"/>
</dbReference>
<dbReference type="InterPro" id="IPR032710">
    <property type="entry name" value="NTF2-like_dom_sf"/>
</dbReference>
<feature type="compositionally biased region" description="Basic residues" evidence="5">
    <location>
        <begin position="1"/>
        <end position="11"/>
    </location>
</feature>
<dbReference type="Pfam" id="PF08281">
    <property type="entry name" value="Sigma70_r4_2"/>
    <property type="match status" value="1"/>
</dbReference>
<dbReference type="PANTHER" id="PTHR30173:SF36">
    <property type="entry name" value="ECF RNA POLYMERASE SIGMA FACTOR SIGJ"/>
    <property type="match status" value="1"/>
</dbReference>
<evidence type="ECO:0000259" key="6">
    <source>
        <dbReference type="Pfam" id="PF08281"/>
    </source>
</evidence>
<dbReference type="PANTHER" id="PTHR30173">
    <property type="entry name" value="SIGMA 19 FACTOR"/>
    <property type="match status" value="1"/>
</dbReference>
<feature type="compositionally biased region" description="Low complexity" evidence="5">
    <location>
        <begin position="515"/>
        <end position="531"/>
    </location>
</feature>
<feature type="compositionally biased region" description="Low complexity" evidence="5">
    <location>
        <begin position="544"/>
        <end position="558"/>
    </location>
</feature>
<accession>B7TWK0</accession>
<reference evidence="7" key="1">
    <citation type="submission" date="2008-10" db="EMBL/GenBank/DDBJ databases">
        <title>Deciphering pactamycin biosynthesis and engineered production of new pactamycin analogs.</title>
        <authorList>
            <person name="Ito T."/>
            <person name="Roongsawang N."/>
            <person name="Shirasaka N."/>
            <person name="Lu W."/>
            <person name="Flatt P."/>
            <person name="Kasanah N."/>
            <person name="Miranda C."/>
            <person name="Mahmud T."/>
        </authorList>
    </citation>
    <scope>NUCLEOTIDE SEQUENCE</scope>
    <source>
        <strain evidence="7">ATCC 27456</strain>
    </source>
</reference>
<dbReference type="InterPro" id="IPR013249">
    <property type="entry name" value="RNA_pol_sigma70_r4_t2"/>
</dbReference>
<dbReference type="GO" id="GO:0003677">
    <property type="term" value="F:DNA binding"/>
    <property type="evidence" value="ECO:0007669"/>
    <property type="project" value="InterPro"/>
</dbReference>
<dbReference type="SUPFAM" id="SSF88659">
    <property type="entry name" value="Sigma3 and sigma4 domains of RNA polymerase sigma factors"/>
    <property type="match status" value="1"/>
</dbReference>
<keyword evidence="3" id="KW-0731">Sigma factor</keyword>
<name>B7TWK0_9ACTN</name>
<keyword evidence="2" id="KW-0805">Transcription regulation</keyword>
<evidence type="ECO:0000256" key="3">
    <source>
        <dbReference type="ARBA" id="ARBA00023082"/>
    </source>
</evidence>
<dbReference type="InterPro" id="IPR052704">
    <property type="entry name" value="ECF_Sigma-70_Domain"/>
</dbReference>
<sequence length="575" mass="57768">MGRWAGRHRSRGPVGGRARPGVRTRLLRPDAFRRTPTRASLEAVTAESLGGVTGVRPGHATVQDGRAGDAAVRDGHAGETAAAGGRAEGRAGGRAEANAGGTTVRHERPGENRASGGPGDAPADGPGAVTADAPVGDAVEVTADLPGTGAAGGSGGLPADRSGAAGGNPAPPGDGAAVLTAAPVTAAVSAAVSATVSATASATVAASVAEAAAVPSVTVPGPAPVPAAERLPVTAPFGVQVFGLAYRMLGTATEAEQVVHEARLLRQRAGVAGAGPRRLVRLVADLCLDRLAAARTRREEYVGSWLPEPVPYAENRLVPLETAAQRDSVSPAVLVLLERLSPAERLAYLLREVYGHSDADTARVLGIDEADARHLHHLARTEVGAPRRRPADSPEEAARIVGHFRSALIDGDAAGLEELLADDAMAWFDGGGKVGTARRPVIGGTKVARHLAGWAGDFGMADARTRIVPVNGEPAVLVHRAGALVCVIAPELAEGRIIGVRTVANPDKLAFAAARTGADGTADDATAAPRTGGAGTEARDVPDLPDATAATAGPDAGSGDAGDEARGATVPVCGR</sequence>
<feature type="region of interest" description="Disordered" evidence="5">
    <location>
        <begin position="515"/>
        <end position="575"/>
    </location>
</feature>
<evidence type="ECO:0000256" key="4">
    <source>
        <dbReference type="ARBA" id="ARBA00023163"/>
    </source>
</evidence>
<dbReference type="Gene3D" id="3.10.450.50">
    <property type="match status" value="1"/>
</dbReference>
<keyword evidence="4" id="KW-0804">Transcription</keyword>
<feature type="domain" description="RNA polymerase sigma factor 70 region 4 type 2" evidence="6">
    <location>
        <begin position="333"/>
        <end position="381"/>
    </location>
</feature>
<evidence type="ECO:0000256" key="1">
    <source>
        <dbReference type="ARBA" id="ARBA00010641"/>
    </source>
</evidence>
<evidence type="ECO:0000256" key="5">
    <source>
        <dbReference type="SAM" id="MobiDB-lite"/>
    </source>
</evidence>
<dbReference type="SUPFAM" id="SSF54427">
    <property type="entry name" value="NTF2-like"/>
    <property type="match status" value="1"/>
</dbReference>
<dbReference type="InterPro" id="IPR036388">
    <property type="entry name" value="WH-like_DNA-bd_sf"/>
</dbReference>
<dbReference type="Gene3D" id="1.10.10.10">
    <property type="entry name" value="Winged helix-like DNA-binding domain superfamily/Winged helix DNA-binding domain"/>
    <property type="match status" value="1"/>
</dbReference>
<feature type="compositionally biased region" description="Low complexity" evidence="5">
    <location>
        <begin position="94"/>
        <end position="103"/>
    </location>
</feature>
<dbReference type="EMBL" id="FJ392609">
    <property type="protein sequence ID" value="ACJ24851.1"/>
    <property type="molecule type" value="Genomic_DNA"/>
</dbReference>
<proteinExistence type="inferred from homology"/>
<feature type="compositionally biased region" description="Low complexity" evidence="5">
    <location>
        <begin position="120"/>
        <end position="134"/>
    </location>
</feature>
<dbReference type="GO" id="GO:0006352">
    <property type="term" value="P:DNA-templated transcription initiation"/>
    <property type="evidence" value="ECO:0007669"/>
    <property type="project" value="InterPro"/>
</dbReference>
<organism evidence="7">
    <name type="scientific">Streptomyces pactum</name>
    <dbReference type="NCBI Taxonomy" id="68249"/>
    <lineage>
        <taxon>Bacteria</taxon>
        <taxon>Bacillati</taxon>
        <taxon>Actinomycetota</taxon>
        <taxon>Actinomycetes</taxon>
        <taxon>Kitasatosporales</taxon>
        <taxon>Streptomycetaceae</taxon>
        <taxon>Streptomyces</taxon>
    </lineage>
</organism>
<dbReference type="InterPro" id="IPR013324">
    <property type="entry name" value="RNA_pol_sigma_r3/r4-like"/>
</dbReference>